<comment type="caution">
    <text evidence="4">The sequence shown here is derived from an EMBL/GenBank/DDBJ whole genome shotgun (WGS) entry which is preliminary data.</text>
</comment>
<evidence type="ECO:0000313" key="5">
    <source>
        <dbReference type="Proteomes" id="UP000823674"/>
    </source>
</evidence>
<dbReference type="EMBL" id="JADBGQ010000001">
    <property type="protein sequence ID" value="KAG5415580.1"/>
    <property type="molecule type" value="Genomic_DNA"/>
</dbReference>
<dbReference type="SUPFAM" id="SSF47762">
    <property type="entry name" value="PAH2 domain"/>
    <property type="match status" value="1"/>
</dbReference>
<dbReference type="InterPro" id="IPR036600">
    <property type="entry name" value="PAH_sf"/>
</dbReference>
<organism evidence="4 5">
    <name type="scientific">Brassica rapa subsp. trilocularis</name>
    <dbReference type="NCBI Taxonomy" id="1813537"/>
    <lineage>
        <taxon>Eukaryota</taxon>
        <taxon>Viridiplantae</taxon>
        <taxon>Streptophyta</taxon>
        <taxon>Embryophyta</taxon>
        <taxon>Tracheophyta</taxon>
        <taxon>Spermatophyta</taxon>
        <taxon>Magnoliopsida</taxon>
        <taxon>eudicotyledons</taxon>
        <taxon>Gunneridae</taxon>
        <taxon>Pentapetalae</taxon>
        <taxon>rosids</taxon>
        <taxon>malvids</taxon>
        <taxon>Brassicales</taxon>
        <taxon>Brassicaceae</taxon>
        <taxon>Brassiceae</taxon>
        <taxon>Brassica</taxon>
    </lineage>
</organism>
<gene>
    <name evidence="4" type="primary">A01p043370.1_BraROA</name>
    <name evidence="4" type="ORF">IGI04_003147</name>
</gene>
<keyword evidence="2" id="KW-0539">Nucleus</keyword>
<sequence length="415" mass="47557">MKGFNTPRKSQGRNLFYQTPTNCSDEEIQRNIEFLKKLQEADDKTLYRRYEGMMQRYLSGYITYIQLKRGLVLLLRRHRALIKEFRQLLSSPVRNNSEKENPKAELKRTVAFLHKIEAEAQGEETLDITPPIAYKRRSSPRVQPQERQQAKPCPSRTPPPPPPQAAAAPTPAKPAASRRNRAPSRRLLDSISRSDCFPNLDPDLFLQKAKVWPRGSGSRCPYGASVFSKLLNEKVWVKVFDKVHRAKAVTEALGESVYKAFMDALGFSGDKEILIEQLSEMLRGHESLKEEFQTFLIDNRLLKRKRDCVNVTPSYCIGPEVEKGSSSGPVLNGKYYSGDSYHPEDSVEKNSEACRVEKMNRFQDMLLHDLDSFIEFGKVPKDDLRNKKARDKRPQVGLSRVLEWLCNGKKVPPEF</sequence>
<feature type="compositionally biased region" description="Low complexity" evidence="3">
    <location>
        <begin position="165"/>
        <end position="175"/>
    </location>
</feature>
<evidence type="ECO:0000256" key="1">
    <source>
        <dbReference type="ARBA" id="ARBA00004123"/>
    </source>
</evidence>
<dbReference type="Proteomes" id="UP000823674">
    <property type="component" value="Chromosome A01"/>
</dbReference>
<reference evidence="4 5" key="1">
    <citation type="submission" date="2021-03" db="EMBL/GenBank/DDBJ databases">
        <authorList>
            <person name="King G.J."/>
            <person name="Bancroft I."/>
            <person name="Baten A."/>
            <person name="Bloomfield J."/>
            <person name="Borpatragohain P."/>
            <person name="He Z."/>
            <person name="Irish N."/>
            <person name="Irwin J."/>
            <person name="Liu K."/>
            <person name="Mauleon R.P."/>
            <person name="Moore J."/>
            <person name="Morris R."/>
            <person name="Ostergaard L."/>
            <person name="Wang B."/>
            <person name="Wells R."/>
        </authorList>
    </citation>
    <scope>NUCLEOTIDE SEQUENCE [LARGE SCALE GENOMIC DNA]</scope>
    <source>
        <strain evidence="4">R-o-18</strain>
        <tissue evidence="4">Leaf</tissue>
    </source>
</reference>
<evidence type="ECO:0000256" key="3">
    <source>
        <dbReference type="SAM" id="MobiDB-lite"/>
    </source>
</evidence>
<protein>
    <recommendedName>
        <fullName evidence="6">Histone deacetylase interacting domain-containing protein</fullName>
    </recommendedName>
</protein>
<name>A0ABQ7NXL7_BRACM</name>
<comment type="subcellular location">
    <subcellularLocation>
        <location evidence="1">Nucleus</location>
    </subcellularLocation>
</comment>
<proteinExistence type="predicted"/>
<keyword evidence="5" id="KW-1185">Reference proteome</keyword>
<accession>A0ABQ7NXL7</accession>
<evidence type="ECO:0008006" key="6">
    <source>
        <dbReference type="Google" id="ProtNLM"/>
    </source>
</evidence>
<evidence type="ECO:0000256" key="2">
    <source>
        <dbReference type="ARBA" id="ARBA00023242"/>
    </source>
</evidence>
<evidence type="ECO:0000313" key="4">
    <source>
        <dbReference type="EMBL" id="KAG5415580.1"/>
    </source>
</evidence>
<feature type="region of interest" description="Disordered" evidence="3">
    <location>
        <begin position="127"/>
        <end position="187"/>
    </location>
</feature>
<feature type="compositionally biased region" description="Pro residues" evidence="3">
    <location>
        <begin position="155"/>
        <end position="164"/>
    </location>
</feature>